<dbReference type="PROSITE" id="PS51186">
    <property type="entry name" value="GNAT"/>
    <property type="match status" value="1"/>
</dbReference>
<accession>A0A846MUI9</accession>
<organism evidence="2 3">
    <name type="scientific">Rhizomicrobium palustre</name>
    <dbReference type="NCBI Taxonomy" id="189966"/>
    <lineage>
        <taxon>Bacteria</taxon>
        <taxon>Pseudomonadati</taxon>
        <taxon>Pseudomonadota</taxon>
        <taxon>Alphaproteobacteria</taxon>
        <taxon>Micropepsales</taxon>
        <taxon>Micropepsaceae</taxon>
        <taxon>Rhizomicrobium</taxon>
    </lineage>
</organism>
<dbReference type="Pfam" id="PF13673">
    <property type="entry name" value="Acetyltransf_10"/>
    <property type="match status" value="1"/>
</dbReference>
<gene>
    <name evidence="2" type="ORF">FHS83_000496</name>
</gene>
<dbReference type="InterPro" id="IPR000182">
    <property type="entry name" value="GNAT_dom"/>
</dbReference>
<reference evidence="2 3" key="1">
    <citation type="submission" date="2020-03" db="EMBL/GenBank/DDBJ databases">
        <title>Genomic Encyclopedia of Type Strains, Phase IV (KMG-IV): sequencing the most valuable type-strain genomes for metagenomic binning, comparative biology and taxonomic classification.</title>
        <authorList>
            <person name="Goeker M."/>
        </authorList>
    </citation>
    <scope>NUCLEOTIDE SEQUENCE [LARGE SCALE GENOMIC DNA]</scope>
    <source>
        <strain evidence="2 3">DSM 19867</strain>
    </source>
</reference>
<name>A0A846MUI9_9PROT</name>
<comment type="caution">
    <text evidence="2">The sequence shown here is derived from an EMBL/GenBank/DDBJ whole genome shotgun (WGS) entry which is preliminary data.</text>
</comment>
<dbReference type="InterPro" id="IPR016181">
    <property type="entry name" value="Acyl_CoA_acyltransferase"/>
</dbReference>
<protein>
    <submittedName>
        <fullName evidence="2">Ribosomal protein S18 acetylase RimI-like enzyme</fullName>
    </submittedName>
</protein>
<dbReference type="GO" id="GO:0005840">
    <property type="term" value="C:ribosome"/>
    <property type="evidence" value="ECO:0007669"/>
    <property type="project" value="UniProtKB-KW"/>
</dbReference>
<dbReference type="CDD" id="cd04301">
    <property type="entry name" value="NAT_SF"/>
    <property type="match status" value="1"/>
</dbReference>
<dbReference type="RefSeq" id="WP_167080544.1">
    <property type="nucleotide sequence ID" value="NZ_BAAADC010000001.1"/>
</dbReference>
<keyword evidence="3" id="KW-1185">Reference proteome</keyword>
<dbReference type="SUPFAM" id="SSF55729">
    <property type="entry name" value="Acyl-CoA N-acyltransferases (Nat)"/>
    <property type="match status" value="1"/>
</dbReference>
<evidence type="ECO:0000313" key="2">
    <source>
        <dbReference type="EMBL" id="NIK87178.1"/>
    </source>
</evidence>
<dbReference type="Proteomes" id="UP000570514">
    <property type="component" value="Unassembled WGS sequence"/>
</dbReference>
<dbReference type="GO" id="GO:0016747">
    <property type="term" value="F:acyltransferase activity, transferring groups other than amino-acyl groups"/>
    <property type="evidence" value="ECO:0007669"/>
    <property type="project" value="InterPro"/>
</dbReference>
<sequence length="161" mass="17472">MLAAVKPLGSDDFSLIETLACRIWPSAYDGILSPEQIENILSKIYNPANLAQELGDGHRFWGAFMGAAALGFASGYRKGAVIWIKKLYVLPEAQGTGVGKLLLQAAIDGFSPGEEARLYVNGGNTSAQGFYVRQGFSHADTVKVRMGDYDFTDFIFAKKLV</sequence>
<keyword evidence="2" id="KW-0687">Ribonucleoprotein</keyword>
<dbReference type="AlphaFoldDB" id="A0A846MUI9"/>
<evidence type="ECO:0000259" key="1">
    <source>
        <dbReference type="PROSITE" id="PS51186"/>
    </source>
</evidence>
<dbReference type="EMBL" id="JAASRM010000001">
    <property type="protein sequence ID" value="NIK87178.1"/>
    <property type="molecule type" value="Genomic_DNA"/>
</dbReference>
<dbReference type="Gene3D" id="3.40.630.30">
    <property type="match status" value="1"/>
</dbReference>
<evidence type="ECO:0000313" key="3">
    <source>
        <dbReference type="Proteomes" id="UP000570514"/>
    </source>
</evidence>
<feature type="domain" description="N-acetyltransferase" evidence="1">
    <location>
        <begin position="3"/>
        <end position="161"/>
    </location>
</feature>
<proteinExistence type="predicted"/>
<keyword evidence="2" id="KW-0689">Ribosomal protein</keyword>